<name>A0A832T5U2_PYRHR</name>
<evidence type="ECO:0000256" key="1">
    <source>
        <dbReference type="SAM" id="Phobius"/>
    </source>
</evidence>
<keyword evidence="1" id="KW-1133">Transmembrane helix</keyword>
<feature type="transmembrane region" description="Helical" evidence="1">
    <location>
        <begin position="6"/>
        <end position="25"/>
    </location>
</feature>
<dbReference type="Proteomes" id="UP000617544">
    <property type="component" value="Unassembled WGS sequence"/>
</dbReference>
<sequence length="273" mass="31791">MDIRDVIGTIIILGIMIWIVMAVIAERRGREKAKKLFNLIRVEDDKIVLPRKMRIKKGRIKLQGEWKRTSRGGRYYHISKEFKEKDEFEGEFIELRPTRFKLIMSKDEKTLLEGEAYLLEDENVIIPIIPSYEFSLERSNLEVSWESDFVSAVLRVNGNISGIVGGNINKARQARVEIRTENPKVSVQLFKGKEGEFKYEPLKNKLILITNMKAIDLKKLRKLEKPFIYGHGEFYIILILDIPFKKDVIDSMKIKVTTGDYMPEGEIRKILLS</sequence>
<reference evidence="2" key="1">
    <citation type="journal article" date="2020" name="bioRxiv">
        <title>A rank-normalized archaeal taxonomy based on genome phylogeny resolves widespread incomplete and uneven classifications.</title>
        <authorList>
            <person name="Rinke C."/>
            <person name="Chuvochina M."/>
            <person name="Mussig A.J."/>
            <person name="Chaumeil P.-A."/>
            <person name="Waite D.W."/>
            <person name="Whitman W.B."/>
            <person name="Parks D.H."/>
            <person name="Hugenholtz P."/>
        </authorList>
    </citation>
    <scope>NUCLEOTIDE SEQUENCE</scope>
    <source>
        <strain evidence="2">UBA8834</strain>
    </source>
</reference>
<keyword evidence="1" id="KW-0472">Membrane</keyword>
<comment type="caution">
    <text evidence="2">The sequence shown here is derived from an EMBL/GenBank/DDBJ whole genome shotgun (WGS) entry which is preliminary data.</text>
</comment>
<accession>A0A832T5U2</accession>
<protein>
    <submittedName>
        <fullName evidence="2">Uncharacterized protein</fullName>
    </submittedName>
</protein>
<evidence type="ECO:0000313" key="2">
    <source>
        <dbReference type="EMBL" id="HII60653.1"/>
    </source>
</evidence>
<dbReference type="EMBL" id="DUJN01000002">
    <property type="protein sequence ID" value="HII60653.1"/>
    <property type="molecule type" value="Genomic_DNA"/>
</dbReference>
<proteinExistence type="predicted"/>
<dbReference type="AlphaFoldDB" id="A0A832T5U2"/>
<evidence type="ECO:0000313" key="3">
    <source>
        <dbReference type="Proteomes" id="UP000617544"/>
    </source>
</evidence>
<keyword evidence="1" id="KW-0812">Transmembrane</keyword>
<organism evidence="2 3">
    <name type="scientific">Pyrococcus horikoshii</name>
    <dbReference type="NCBI Taxonomy" id="53953"/>
    <lineage>
        <taxon>Archaea</taxon>
        <taxon>Methanobacteriati</taxon>
        <taxon>Methanobacteriota</taxon>
        <taxon>Thermococci</taxon>
        <taxon>Thermococcales</taxon>
        <taxon>Thermococcaceae</taxon>
        <taxon>Pyrococcus</taxon>
    </lineage>
</organism>
<gene>
    <name evidence="2" type="ORF">HA331_02650</name>
</gene>